<reference evidence="2 3" key="1">
    <citation type="submission" date="2020-08" db="EMBL/GenBank/DDBJ databases">
        <title>Genomic Encyclopedia of Type Strains, Phase IV (KMG-IV): sequencing the most valuable type-strain genomes for metagenomic binning, comparative biology and taxonomic classification.</title>
        <authorList>
            <person name="Goeker M."/>
        </authorList>
    </citation>
    <scope>NUCLEOTIDE SEQUENCE [LARGE SCALE GENOMIC DNA]</scope>
    <source>
        <strain evidence="2 3">DSM 22071</strain>
    </source>
</reference>
<evidence type="ECO:0000313" key="2">
    <source>
        <dbReference type="EMBL" id="MBB5022870.1"/>
    </source>
</evidence>
<dbReference type="RefSeq" id="WP_183734162.1">
    <property type="nucleotide sequence ID" value="NZ_JACHID010000019.1"/>
</dbReference>
<evidence type="ECO:0000259" key="1">
    <source>
        <dbReference type="Pfam" id="PF01610"/>
    </source>
</evidence>
<protein>
    <submittedName>
        <fullName evidence="2">Transposase</fullName>
    </submittedName>
</protein>
<keyword evidence="3" id="KW-1185">Reference proteome</keyword>
<proteinExistence type="predicted"/>
<dbReference type="EMBL" id="JACHID010000019">
    <property type="protein sequence ID" value="MBB5022870.1"/>
    <property type="molecule type" value="Genomic_DNA"/>
</dbReference>
<feature type="domain" description="Transposase IS204/IS1001/IS1096/IS1165 DDE" evidence="1">
    <location>
        <begin position="159"/>
        <end position="400"/>
    </location>
</feature>
<dbReference type="PANTHER" id="PTHR33498:SF1">
    <property type="entry name" value="TRANSPOSASE FOR INSERTION SEQUENCE ELEMENT IS1557"/>
    <property type="match status" value="1"/>
</dbReference>
<evidence type="ECO:0000313" key="3">
    <source>
        <dbReference type="Proteomes" id="UP000528322"/>
    </source>
</evidence>
<dbReference type="InterPro" id="IPR002560">
    <property type="entry name" value="Transposase_DDE"/>
</dbReference>
<dbReference type="AlphaFoldDB" id="A0A7W7Y683"/>
<dbReference type="NCBIfam" id="NF033550">
    <property type="entry name" value="transpos_ISL3"/>
    <property type="match status" value="1"/>
</dbReference>
<dbReference type="PANTHER" id="PTHR33498">
    <property type="entry name" value="TRANSPOSASE FOR INSERTION SEQUENCE ELEMENT IS1557"/>
    <property type="match status" value="1"/>
</dbReference>
<comment type="caution">
    <text evidence="2">The sequence shown here is derived from an EMBL/GenBank/DDBJ whole genome shotgun (WGS) entry which is preliminary data.</text>
</comment>
<sequence length="419" mass="49352">MHVRTLLNKLEVYKSFVFCDEHFEETEGSLPSILVNIRPRKGARGQCPECGRLCATYDTQRQRRFEYKPLFEFKVFFVYTPRRVKCPFHGVKVESVPWGSGKEQMTNSYKHVLSRWAKRLSWQETARIFETSWDSVYRAVESVVSYGMQHQELDDISQIGVDEIAVFRGHKYLSMVYALDEGKRRLLWCGEGRDAKVFRKFFQDVLGQKRSHDIQYVCSNMWAAYLKVTKEEAPNALNILDRFHIMKKFNDAIEQVRRDEYKALKSQGVNNPLIGARWTMVKRPENHTEKQAATMKELLKHNLKSVKAHLMREEFQRFWSYTYSACALKFMNEWITRTLRGNIEPMKKVARMLRRHTDLIMNWFKPKKRLSSGAVEGLNLKAKLVIRKSFGFRSIKCLVVALFHTLGNLPEPNRTHRFC</sequence>
<accession>A0A7W7Y683</accession>
<gene>
    <name evidence="2" type="ORF">HNR37_002217</name>
</gene>
<name>A0A7W7Y683_9BACT</name>
<dbReference type="Proteomes" id="UP000528322">
    <property type="component" value="Unassembled WGS sequence"/>
</dbReference>
<dbReference type="Pfam" id="PF01610">
    <property type="entry name" value="DDE_Tnp_ISL3"/>
    <property type="match status" value="1"/>
</dbReference>
<organism evidence="2 3">
    <name type="scientific">Desulfurispira natronophila</name>
    <dbReference type="NCBI Taxonomy" id="682562"/>
    <lineage>
        <taxon>Bacteria</taxon>
        <taxon>Pseudomonadati</taxon>
        <taxon>Chrysiogenota</taxon>
        <taxon>Chrysiogenia</taxon>
        <taxon>Chrysiogenales</taxon>
        <taxon>Chrysiogenaceae</taxon>
        <taxon>Desulfurispira</taxon>
    </lineage>
</organism>
<dbReference type="InterPro" id="IPR047951">
    <property type="entry name" value="Transpos_ISL3"/>
</dbReference>